<protein>
    <submittedName>
        <fullName evidence="2">Uncharacterized protein</fullName>
    </submittedName>
</protein>
<gene>
    <name evidence="2" type="ORF">GCM10011333_32240</name>
</gene>
<feature type="region of interest" description="Disordered" evidence="1">
    <location>
        <begin position="128"/>
        <end position="173"/>
    </location>
</feature>
<reference evidence="2" key="1">
    <citation type="journal article" date="2014" name="Int. J. Syst. Evol. Microbiol.">
        <title>Complete genome sequence of Corynebacterium casei LMG S-19264T (=DSM 44701T), isolated from a smear-ripened cheese.</title>
        <authorList>
            <consortium name="US DOE Joint Genome Institute (JGI-PGF)"/>
            <person name="Walter F."/>
            <person name="Albersmeier A."/>
            <person name="Kalinowski J."/>
            <person name="Ruckert C."/>
        </authorList>
    </citation>
    <scope>NUCLEOTIDE SEQUENCE</scope>
    <source>
        <strain evidence="2">CGMCC 1.12785</strain>
    </source>
</reference>
<sequence>MGQEELSGPAAPPAVVRPAQIGAAEARRLLLRRASDFRDLRLQLYFHPFVGLVYDCRGSRRGGLWAGLRGGDRNDLAATPPGSADRGAAPEGFIAHVAVDLVGGRAFLTAPWTGSDFVPRAEARVPGLGDAAGGAQSRTATESQTGATPDLDSGTTSGTAPGAPPGLCPAEEAPLGIADPEPRLGVAEAEASARRLIDSVLIRRRRWAERTEPRLMDGPLVFGKPNWWVTGTRRGRRVEVIVDALTGRHYAFSA</sequence>
<comment type="caution">
    <text evidence="2">The sequence shown here is derived from an EMBL/GenBank/DDBJ whole genome shotgun (WGS) entry which is preliminary data.</text>
</comment>
<dbReference type="AlphaFoldDB" id="A0A8J2XLY7"/>
<reference evidence="2" key="2">
    <citation type="submission" date="2020-09" db="EMBL/GenBank/DDBJ databases">
        <authorList>
            <person name="Sun Q."/>
            <person name="Zhou Y."/>
        </authorList>
    </citation>
    <scope>NUCLEOTIDE SEQUENCE</scope>
    <source>
        <strain evidence="2">CGMCC 1.12785</strain>
    </source>
</reference>
<dbReference type="RefSeq" id="WP_188551927.1">
    <property type="nucleotide sequence ID" value="NZ_BMFY01000019.1"/>
</dbReference>
<accession>A0A8J2XLY7</accession>
<feature type="compositionally biased region" description="Polar residues" evidence="1">
    <location>
        <begin position="136"/>
        <end position="159"/>
    </location>
</feature>
<dbReference type="EMBL" id="BMFY01000019">
    <property type="protein sequence ID" value="GGA26974.1"/>
    <property type="molecule type" value="Genomic_DNA"/>
</dbReference>
<evidence type="ECO:0000313" key="3">
    <source>
        <dbReference type="Proteomes" id="UP000616114"/>
    </source>
</evidence>
<keyword evidence="3" id="KW-1185">Reference proteome</keyword>
<dbReference type="Proteomes" id="UP000616114">
    <property type="component" value="Unassembled WGS sequence"/>
</dbReference>
<proteinExistence type="predicted"/>
<name>A0A8J2XLY7_9MICO</name>
<organism evidence="2 3">
    <name type="scientific">Sediminivirga luteola</name>
    <dbReference type="NCBI Taxonomy" id="1774748"/>
    <lineage>
        <taxon>Bacteria</taxon>
        <taxon>Bacillati</taxon>
        <taxon>Actinomycetota</taxon>
        <taxon>Actinomycetes</taxon>
        <taxon>Micrococcales</taxon>
        <taxon>Brevibacteriaceae</taxon>
        <taxon>Sediminivirga</taxon>
    </lineage>
</organism>
<evidence type="ECO:0000256" key="1">
    <source>
        <dbReference type="SAM" id="MobiDB-lite"/>
    </source>
</evidence>
<evidence type="ECO:0000313" key="2">
    <source>
        <dbReference type="EMBL" id="GGA26974.1"/>
    </source>
</evidence>